<dbReference type="AlphaFoldDB" id="A0A3S4NJG8"/>
<dbReference type="RefSeq" id="WP_126326789.1">
    <property type="nucleotide sequence ID" value="NZ_CAUJPY010000020.1"/>
</dbReference>
<proteinExistence type="predicted"/>
<evidence type="ECO:0008006" key="4">
    <source>
        <dbReference type="Google" id="ProtNLM"/>
    </source>
</evidence>
<feature type="compositionally biased region" description="Basic and acidic residues" evidence="1">
    <location>
        <begin position="42"/>
        <end position="53"/>
    </location>
</feature>
<evidence type="ECO:0000313" key="3">
    <source>
        <dbReference type="Proteomes" id="UP000279284"/>
    </source>
</evidence>
<dbReference type="KEGG" id="nci:NCTC10296_02320"/>
<evidence type="ECO:0000256" key="1">
    <source>
        <dbReference type="SAM" id="MobiDB-lite"/>
    </source>
</evidence>
<organism evidence="2 3">
    <name type="scientific">Neisseria canis</name>
    <dbReference type="NCBI Taxonomy" id="493"/>
    <lineage>
        <taxon>Bacteria</taxon>
        <taxon>Pseudomonadati</taxon>
        <taxon>Pseudomonadota</taxon>
        <taxon>Betaproteobacteria</taxon>
        <taxon>Neisseriales</taxon>
        <taxon>Neisseriaceae</taxon>
        <taxon>Neisseria</taxon>
    </lineage>
</organism>
<accession>A0A3S4NJG8</accession>
<dbReference type="STRING" id="493.BWD07_04720"/>
<dbReference type="Proteomes" id="UP000279284">
    <property type="component" value="Chromosome"/>
</dbReference>
<sequence length="315" mass="35992">MKKPIFYLALSAGLLGACSEQGGQAGKIGQPVAASAPQSAASDRHYAPRQADTAKPEDLLQQFVWHTEQVRPRLQQAAPEEADRLYETHKEMLEHYDGQTEKSGLLDRLSHEQKPFLDHYHDDANWITNSDTGVRKPVPALKKKQEEMAAIGLEYVDMYDGPAIIRAEPDYYRKLFAGKVSPDYARFIELEAQERRDPSWGEADVIVGWPELGKRLAAREAFTRQFPQSRLFAQMKEQHMYYQYMFLLGMENTLAFDSEGKRPRPEVAEAWQDFAEHHPESPTTALIRQMGNQDYEQALKTVQAAQKQYFGRPAF</sequence>
<evidence type="ECO:0000313" key="2">
    <source>
        <dbReference type="EMBL" id="VEF03443.1"/>
    </source>
</evidence>
<name>A0A3S4NJG8_9NEIS</name>
<dbReference type="PROSITE" id="PS51257">
    <property type="entry name" value="PROKAR_LIPOPROTEIN"/>
    <property type="match status" value="1"/>
</dbReference>
<dbReference type="EMBL" id="LR134313">
    <property type="protein sequence ID" value="VEF03443.1"/>
    <property type="molecule type" value="Genomic_DNA"/>
</dbReference>
<protein>
    <recommendedName>
        <fullName evidence="4">Lipoprotein</fullName>
    </recommendedName>
</protein>
<feature type="compositionally biased region" description="Low complexity" evidence="1">
    <location>
        <begin position="30"/>
        <end position="41"/>
    </location>
</feature>
<dbReference type="OrthoDB" id="8605367at2"/>
<keyword evidence="3" id="KW-1185">Reference proteome</keyword>
<gene>
    <name evidence="2" type="ORF">NCTC10296_02320</name>
</gene>
<reference evidence="2 3" key="1">
    <citation type="submission" date="2018-12" db="EMBL/GenBank/DDBJ databases">
        <authorList>
            <consortium name="Pathogen Informatics"/>
        </authorList>
    </citation>
    <scope>NUCLEOTIDE SEQUENCE [LARGE SCALE GENOMIC DNA]</scope>
    <source>
        <strain evidence="2 3">NCTC10296</strain>
    </source>
</reference>
<feature type="region of interest" description="Disordered" evidence="1">
    <location>
        <begin position="20"/>
        <end position="53"/>
    </location>
</feature>